<feature type="signal peptide" evidence="2">
    <location>
        <begin position="1"/>
        <end position="29"/>
    </location>
</feature>
<evidence type="ECO:0000259" key="3">
    <source>
        <dbReference type="Pfam" id="PF06030"/>
    </source>
</evidence>
<feature type="domain" description="WxL Interacting Protein host binding" evidence="4">
    <location>
        <begin position="162"/>
        <end position="294"/>
    </location>
</feature>
<evidence type="ECO:0000259" key="4">
    <source>
        <dbReference type="Pfam" id="PF11797"/>
    </source>
</evidence>
<dbReference type="Pfam" id="PF11797">
    <property type="entry name" value="WxLIP_HBD"/>
    <property type="match status" value="1"/>
</dbReference>
<dbReference type="AlphaFoldDB" id="A0A1E5HCA1"/>
<evidence type="ECO:0000256" key="1">
    <source>
        <dbReference type="SAM" id="Phobius"/>
    </source>
</evidence>
<sequence length="332" mass="37281">MKVKSLSYYPLFLLASLLLLLMLPNTAFAQETAYYLKPLIPENQIENTEDYFNIATSSSIDQTLELLVVNESTEEKVITVTILDGMTTKDGAISYAIDHKYDEDQQYKLSQIAKVKQQEITVEANSTQQMSIALNAELKNFDGTILGAVNVSEKATEQPNEGLNNTFAYNVPIKIRVNKENDKSQMNYKGLTLVNKKPERFLNLSFQNPMPNIIRDLTLSFEIYKKGQPTKVLFKNSMANIEVAPNSLFSPELSLTNSKLKAGDYVLKTSGKSEKINEVWESDFTISRSDSRSLDEGLEVLAEDNKIWIIIAGIAALLILGGSGYVFYKRKK</sequence>
<dbReference type="OrthoDB" id="2193235at2"/>
<feature type="transmembrane region" description="Helical" evidence="1">
    <location>
        <begin position="307"/>
        <end position="328"/>
    </location>
</feature>
<proteinExistence type="predicted"/>
<dbReference type="Pfam" id="PF06030">
    <property type="entry name" value="WxLIP_PGBD"/>
    <property type="match status" value="1"/>
</dbReference>
<keyword evidence="1" id="KW-1133">Transmembrane helix</keyword>
<dbReference type="EMBL" id="MIKC01000023">
    <property type="protein sequence ID" value="OEG22290.1"/>
    <property type="molecule type" value="Genomic_DNA"/>
</dbReference>
<reference evidence="6" key="1">
    <citation type="submission" date="2016-09" db="EMBL/GenBank/DDBJ databases">
        <authorList>
            <person name="Gulvik C.A."/>
        </authorList>
    </citation>
    <scope>NUCLEOTIDE SEQUENCE [LARGE SCALE GENOMIC DNA]</scope>
    <source>
        <strain evidence="6">LMG 26676</strain>
    </source>
</reference>
<gene>
    <name evidence="5" type="ORF">BCR24_03935</name>
</gene>
<dbReference type="STRING" id="1131292.BCR24_03935"/>
<evidence type="ECO:0000313" key="6">
    <source>
        <dbReference type="Proteomes" id="UP000094469"/>
    </source>
</evidence>
<evidence type="ECO:0000313" key="5">
    <source>
        <dbReference type="EMBL" id="OEG22290.1"/>
    </source>
</evidence>
<organism evidence="5 6">
    <name type="scientific">Enterococcus ureilyticus</name>
    <dbReference type="NCBI Taxonomy" id="1131292"/>
    <lineage>
        <taxon>Bacteria</taxon>
        <taxon>Bacillati</taxon>
        <taxon>Bacillota</taxon>
        <taxon>Bacilli</taxon>
        <taxon>Lactobacillales</taxon>
        <taxon>Enterococcaceae</taxon>
        <taxon>Enterococcus</taxon>
    </lineage>
</organism>
<feature type="chain" id="PRO_5009178337" evidence="2">
    <location>
        <begin position="30"/>
        <end position="332"/>
    </location>
</feature>
<feature type="domain" description="WxL Interacting Protein peptidoglycan binding" evidence="3">
    <location>
        <begin position="34"/>
        <end position="153"/>
    </location>
</feature>
<keyword evidence="2" id="KW-0732">Signal</keyword>
<protein>
    <submittedName>
        <fullName evidence="5">Uncharacterized protein</fullName>
    </submittedName>
</protein>
<accession>A0A1E5HCA1</accession>
<keyword evidence="1" id="KW-0472">Membrane</keyword>
<dbReference type="InterPro" id="IPR021759">
    <property type="entry name" value="WxLIP_HBD"/>
</dbReference>
<evidence type="ECO:0000256" key="2">
    <source>
        <dbReference type="SAM" id="SignalP"/>
    </source>
</evidence>
<keyword evidence="1" id="KW-0812">Transmembrane</keyword>
<comment type="caution">
    <text evidence="5">The sequence shown here is derived from an EMBL/GenBank/DDBJ whole genome shotgun (WGS) entry which is preliminary data.</text>
</comment>
<dbReference type="InterPro" id="IPR010317">
    <property type="entry name" value="WxLIP_PGBD"/>
</dbReference>
<keyword evidence="6" id="KW-1185">Reference proteome</keyword>
<dbReference type="Proteomes" id="UP000094469">
    <property type="component" value="Unassembled WGS sequence"/>
</dbReference>
<name>A0A1E5HCA1_9ENTE</name>
<dbReference type="NCBIfam" id="TIGR01167">
    <property type="entry name" value="LPXTG_anchor"/>
    <property type="match status" value="1"/>
</dbReference>
<dbReference type="RefSeq" id="WP_069640399.1">
    <property type="nucleotide sequence ID" value="NZ_JAFBEZ010000009.1"/>
</dbReference>